<dbReference type="Proteomes" id="UP001596391">
    <property type="component" value="Unassembled WGS sequence"/>
</dbReference>
<keyword evidence="1 4" id="KW-0808">Transferase</keyword>
<accession>A0ABW1Z4P8</accession>
<gene>
    <name evidence="4" type="ORF">ACFQBQ_00455</name>
</gene>
<dbReference type="InterPro" id="IPR050832">
    <property type="entry name" value="Bact_Acetyltransf"/>
</dbReference>
<protein>
    <submittedName>
        <fullName evidence="4">GNAT family N-acetyltransferase</fullName>
        <ecNumber evidence="4">2.3.1.-</ecNumber>
    </submittedName>
</protein>
<dbReference type="EMBL" id="JBHSWI010000001">
    <property type="protein sequence ID" value="MFC6644089.1"/>
    <property type="molecule type" value="Genomic_DNA"/>
</dbReference>
<name>A0ABW1Z4P8_9BACT</name>
<dbReference type="Pfam" id="PF00583">
    <property type="entry name" value="Acetyltransf_1"/>
    <property type="match status" value="1"/>
</dbReference>
<dbReference type="GO" id="GO:0016746">
    <property type="term" value="F:acyltransferase activity"/>
    <property type="evidence" value="ECO:0007669"/>
    <property type="project" value="UniProtKB-KW"/>
</dbReference>
<proteinExistence type="predicted"/>
<evidence type="ECO:0000256" key="1">
    <source>
        <dbReference type="ARBA" id="ARBA00022679"/>
    </source>
</evidence>
<feature type="domain" description="N-acetyltransferase" evidence="3">
    <location>
        <begin position="4"/>
        <end position="157"/>
    </location>
</feature>
<dbReference type="PANTHER" id="PTHR43877">
    <property type="entry name" value="AMINOALKYLPHOSPHONATE N-ACETYLTRANSFERASE-RELATED-RELATED"/>
    <property type="match status" value="1"/>
</dbReference>
<evidence type="ECO:0000256" key="2">
    <source>
        <dbReference type="ARBA" id="ARBA00023315"/>
    </source>
</evidence>
<keyword evidence="2 4" id="KW-0012">Acyltransferase</keyword>
<dbReference type="SUPFAM" id="SSF55729">
    <property type="entry name" value="Acyl-CoA N-acyltransferases (Nat)"/>
    <property type="match status" value="1"/>
</dbReference>
<comment type="caution">
    <text evidence="4">The sequence shown here is derived from an EMBL/GenBank/DDBJ whole genome shotgun (WGS) entry which is preliminary data.</text>
</comment>
<dbReference type="CDD" id="cd04301">
    <property type="entry name" value="NAT_SF"/>
    <property type="match status" value="1"/>
</dbReference>
<dbReference type="EC" id="2.3.1.-" evidence="4"/>
<reference evidence="5" key="1">
    <citation type="journal article" date="2019" name="Int. J. Syst. Evol. Microbiol.">
        <title>The Global Catalogue of Microorganisms (GCM) 10K type strain sequencing project: providing services to taxonomists for standard genome sequencing and annotation.</title>
        <authorList>
            <consortium name="The Broad Institute Genomics Platform"/>
            <consortium name="The Broad Institute Genome Sequencing Center for Infectious Disease"/>
            <person name="Wu L."/>
            <person name="Ma J."/>
        </authorList>
    </citation>
    <scope>NUCLEOTIDE SEQUENCE [LARGE SCALE GENOMIC DNA]</scope>
    <source>
        <strain evidence="5">CGMCC 1.16026</strain>
    </source>
</reference>
<dbReference type="Gene3D" id="3.40.630.30">
    <property type="match status" value="1"/>
</dbReference>
<keyword evidence="5" id="KW-1185">Reference proteome</keyword>
<dbReference type="InterPro" id="IPR016181">
    <property type="entry name" value="Acyl_CoA_acyltransferase"/>
</dbReference>
<evidence type="ECO:0000313" key="5">
    <source>
        <dbReference type="Proteomes" id="UP001596391"/>
    </source>
</evidence>
<evidence type="ECO:0000313" key="4">
    <source>
        <dbReference type="EMBL" id="MFC6644089.1"/>
    </source>
</evidence>
<evidence type="ECO:0000259" key="3">
    <source>
        <dbReference type="PROSITE" id="PS51186"/>
    </source>
</evidence>
<dbReference type="PANTHER" id="PTHR43877:SF2">
    <property type="entry name" value="AMINOALKYLPHOSPHONATE N-ACETYLTRANSFERASE-RELATED"/>
    <property type="match status" value="1"/>
</dbReference>
<dbReference type="PROSITE" id="PS51186">
    <property type="entry name" value="GNAT"/>
    <property type="match status" value="1"/>
</dbReference>
<dbReference type="RefSeq" id="WP_390233403.1">
    <property type="nucleotide sequence ID" value="NZ_JBHSWI010000001.1"/>
</dbReference>
<sequence>MTLYRVREAVAEDAVPLYELSANVEEAPHWPLAAWEAIFRGEGAERIVLVAVAENEVNSSEEILGLAVLTLVSDFAELESIAVAPKRQRQGIGGSLLVAGIVSASARGAQSLELEVRASNERARKFYQTRGFREQGRRAAYYSDPVEDAVLMELRPLKV</sequence>
<dbReference type="InterPro" id="IPR000182">
    <property type="entry name" value="GNAT_dom"/>
</dbReference>
<organism evidence="4 5">
    <name type="scientific">Granulicella cerasi</name>
    <dbReference type="NCBI Taxonomy" id="741063"/>
    <lineage>
        <taxon>Bacteria</taxon>
        <taxon>Pseudomonadati</taxon>
        <taxon>Acidobacteriota</taxon>
        <taxon>Terriglobia</taxon>
        <taxon>Terriglobales</taxon>
        <taxon>Acidobacteriaceae</taxon>
        <taxon>Granulicella</taxon>
    </lineage>
</organism>